<name>A0AAV4XJK8_CAEEX</name>
<accession>A0AAV4XJK8</accession>
<reference evidence="1 2" key="1">
    <citation type="submission" date="2021-06" db="EMBL/GenBank/DDBJ databases">
        <title>Caerostris extrusa draft genome.</title>
        <authorList>
            <person name="Kono N."/>
            <person name="Arakawa K."/>
        </authorList>
    </citation>
    <scope>NUCLEOTIDE SEQUENCE [LARGE SCALE GENOMIC DNA]</scope>
</reference>
<dbReference type="AlphaFoldDB" id="A0AAV4XJK8"/>
<dbReference type="Proteomes" id="UP001054945">
    <property type="component" value="Unassembled WGS sequence"/>
</dbReference>
<comment type="caution">
    <text evidence="1">The sequence shown here is derived from an EMBL/GenBank/DDBJ whole genome shotgun (WGS) entry which is preliminary data.</text>
</comment>
<proteinExistence type="predicted"/>
<dbReference type="EMBL" id="BPLR01000332">
    <property type="protein sequence ID" value="GIY93963.1"/>
    <property type="molecule type" value="Genomic_DNA"/>
</dbReference>
<gene>
    <name evidence="1" type="ORF">CEXT_684671</name>
</gene>
<protein>
    <submittedName>
        <fullName evidence="1">Uncharacterized protein</fullName>
    </submittedName>
</protein>
<organism evidence="1 2">
    <name type="scientific">Caerostris extrusa</name>
    <name type="common">Bark spider</name>
    <name type="synonym">Caerostris bankana</name>
    <dbReference type="NCBI Taxonomy" id="172846"/>
    <lineage>
        <taxon>Eukaryota</taxon>
        <taxon>Metazoa</taxon>
        <taxon>Ecdysozoa</taxon>
        <taxon>Arthropoda</taxon>
        <taxon>Chelicerata</taxon>
        <taxon>Arachnida</taxon>
        <taxon>Araneae</taxon>
        <taxon>Araneomorphae</taxon>
        <taxon>Entelegynae</taxon>
        <taxon>Araneoidea</taxon>
        <taxon>Araneidae</taxon>
        <taxon>Caerostris</taxon>
    </lineage>
</organism>
<keyword evidence="2" id="KW-1185">Reference proteome</keyword>
<evidence type="ECO:0000313" key="2">
    <source>
        <dbReference type="Proteomes" id="UP001054945"/>
    </source>
</evidence>
<sequence>MRTYCEQGPSCFVERARKGRKVGVPPRCSFQDLMGSRKWTDVLPSRPSELYSTRVYICHEQLTDVRWRYCFPRWPLHVVREKSKKTSTYIAFIIIEASFLEESQPTDATSGFEPQFF</sequence>
<evidence type="ECO:0000313" key="1">
    <source>
        <dbReference type="EMBL" id="GIY93963.1"/>
    </source>
</evidence>